<dbReference type="Proteomes" id="UP001243330">
    <property type="component" value="Unassembled WGS sequence"/>
</dbReference>
<evidence type="ECO:0000313" key="2">
    <source>
        <dbReference type="EMBL" id="KAK1848227.1"/>
    </source>
</evidence>
<feature type="region of interest" description="Disordered" evidence="1">
    <location>
        <begin position="1"/>
        <end position="108"/>
    </location>
</feature>
<dbReference type="EMBL" id="JAQOWY010000177">
    <property type="protein sequence ID" value="KAK1848227.1"/>
    <property type="molecule type" value="Genomic_DNA"/>
</dbReference>
<evidence type="ECO:0000256" key="1">
    <source>
        <dbReference type="SAM" id="MobiDB-lite"/>
    </source>
</evidence>
<name>A0AAD9AK94_9PEZI</name>
<dbReference type="SUPFAM" id="SSF56112">
    <property type="entry name" value="Protein kinase-like (PK-like)"/>
    <property type="match status" value="1"/>
</dbReference>
<feature type="compositionally biased region" description="Polar residues" evidence="1">
    <location>
        <begin position="336"/>
        <end position="345"/>
    </location>
</feature>
<dbReference type="InterPro" id="IPR011009">
    <property type="entry name" value="Kinase-like_dom_sf"/>
</dbReference>
<dbReference type="AlphaFoldDB" id="A0AAD9AK94"/>
<proteinExistence type="predicted"/>
<feature type="compositionally biased region" description="Polar residues" evidence="1">
    <location>
        <begin position="285"/>
        <end position="294"/>
    </location>
</feature>
<organism evidence="2 3">
    <name type="scientific">Colletotrichum chrysophilum</name>
    <dbReference type="NCBI Taxonomy" id="1836956"/>
    <lineage>
        <taxon>Eukaryota</taxon>
        <taxon>Fungi</taxon>
        <taxon>Dikarya</taxon>
        <taxon>Ascomycota</taxon>
        <taxon>Pezizomycotina</taxon>
        <taxon>Sordariomycetes</taxon>
        <taxon>Hypocreomycetidae</taxon>
        <taxon>Glomerellales</taxon>
        <taxon>Glomerellaceae</taxon>
        <taxon>Colletotrichum</taxon>
        <taxon>Colletotrichum gloeosporioides species complex</taxon>
    </lineage>
</organism>
<feature type="compositionally biased region" description="Basic and acidic residues" evidence="1">
    <location>
        <begin position="23"/>
        <end position="36"/>
    </location>
</feature>
<accession>A0AAD9AK94</accession>
<evidence type="ECO:0000313" key="3">
    <source>
        <dbReference type="Proteomes" id="UP001243330"/>
    </source>
</evidence>
<dbReference type="Gene3D" id="1.10.510.10">
    <property type="entry name" value="Transferase(Phosphotransferase) domain 1"/>
    <property type="match status" value="1"/>
</dbReference>
<sequence length="345" mass="38255">MAPPREEKSQLKRPRGSLPDSDTEAKKPRRSERLSVDKTPVSHKQHLPSPVTRSGDSDDVYKEPTATPPEGRPSQVNHREKDDNSQSQAHTNLSSPPQDTQAFSQYPADNKDVLCDEVEDEVKEGVWGYLFPLDTKYGKCLVMKKRAACPMPDKLEAKETEPVDRKGKSPLKKEEEAYEKTKIKGVASGGYLIGRHPECVDLIDSMLVVDPERRFTVDQCLNHPWMTQKQPGVNDSTDGLVGGIQGLEVHRRGVVRERTLLSSMNSVAVAERSPGPKQKPVKIYSKNTTKTTMTPKEADPASQRNVDEFVEMGGKGDQPLFGDDGDSIYSKADISTEAQNGSKEE</sequence>
<keyword evidence="3" id="KW-1185">Reference proteome</keyword>
<feature type="region of interest" description="Disordered" evidence="1">
    <location>
        <begin position="266"/>
        <end position="345"/>
    </location>
</feature>
<feature type="compositionally biased region" description="Basic and acidic residues" evidence="1">
    <location>
        <begin position="1"/>
        <end position="10"/>
    </location>
</feature>
<comment type="caution">
    <text evidence="2">The sequence shown here is derived from an EMBL/GenBank/DDBJ whole genome shotgun (WGS) entry which is preliminary data.</text>
</comment>
<feature type="compositionally biased region" description="Polar residues" evidence="1">
    <location>
        <begin position="85"/>
        <end position="104"/>
    </location>
</feature>
<protein>
    <submittedName>
        <fullName evidence="2">Uncharacterized protein</fullName>
    </submittedName>
</protein>
<reference evidence="2" key="1">
    <citation type="submission" date="2023-01" db="EMBL/GenBank/DDBJ databases">
        <title>Colletotrichum chrysophilum M932 genome sequence.</title>
        <authorList>
            <person name="Baroncelli R."/>
        </authorList>
    </citation>
    <scope>NUCLEOTIDE SEQUENCE</scope>
    <source>
        <strain evidence="2">M932</strain>
    </source>
</reference>
<gene>
    <name evidence="2" type="ORF">CCHR01_09132</name>
</gene>